<dbReference type="FunFam" id="3.40.50.720:FF:000039">
    <property type="entry name" value="Alcohol dehydrogenase AdhP"/>
    <property type="match status" value="1"/>
</dbReference>
<dbReference type="EC" id="1.1.1.1" evidence="3"/>
<dbReference type="FunFam" id="3.90.180.10:FF:000002">
    <property type="entry name" value="Alcohol dehydrogenase AdhP"/>
    <property type="match status" value="1"/>
</dbReference>
<dbReference type="GO" id="GO:0005737">
    <property type="term" value="C:cytoplasm"/>
    <property type="evidence" value="ECO:0007669"/>
    <property type="project" value="TreeGrafter"/>
</dbReference>
<dbReference type="InterPro" id="IPR036291">
    <property type="entry name" value="NAD(P)-bd_dom_sf"/>
</dbReference>
<dbReference type="EMBL" id="CAJFDH010000002">
    <property type="protein sequence ID" value="CAD5212839.1"/>
    <property type="molecule type" value="Genomic_DNA"/>
</dbReference>
<evidence type="ECO:0000256" key="4">
    <source>
        <dbReference type="ARBA" id="ARBA00022723"/>
    </source>
</evidence>
<accession>A0A811KC80</accession>
<comment type="cofactor">
    <cofactor evidence="1 8">
        <name>Zn(2+)</name>
        <dbReference type="ChEBI" id="CHEBI:29105"/>
    </cofactor>
</comment>
<proteinExistence type="inferred from homology"/>
<organism evidence="10 11">
    <name type="scientific">Bursaphelenchus okinawaensis</name>
    <dbReference type="NCBI Taxonomy" id="465554"/>
    <lineage>
        <taxon>Eukaryota</taxon>
        <taxon>Metazoa</taxon>
        <taxon>Ecdysozoa</taxon>
        <taxon>Nematoda</taxon>
        <taxon>Chromadorea</taxon>
        <taxon>Rhabditida</taxon>
        <taxon>Tylenchina</taxon>
        <taxon>Tylenchomorpha</taxon>
        <taxon>Aphelenchoidea</taxon>
        <taxon>Aphelenchoididae</taxon>
        <taxon>Bursaphelenchus</taxon>
    </lineage>
</organism>
<dbReference type="OrthoDB" id="1879366at2759"/>
<evidence type="ECO:0000259" key="9">
    <source>
        <dbReference type="SMART" id="SM00829"/>
    </source>
</evidence>
<keyword evidence="4 8" id="KW-0479">Metal-binding</keyword>
<evidence type="ECO:0000256" key="6">
    <source>
        <dbReference type="ARBA" id="ARBA00023002"/>
    </source>
</evidence>
<dbReference type="InterPro" id="IPR013154">
    <property type="entry name" value="ADH-like_N"/>
</dbReference>
<dbReference type="GO" id="GO:0004022">
    <property type="term" value="F:alcohol dehydrogenase (NAD+) activity"/>
    <property type="evidence" value="ECO:0007669"/>
    <property type="project" value="UniProtKB-EC"/>
</dbReference>
<comment type="caution">
    <text evidence="10">The sequence shown here is derived from an EMBL/GenBank/DDBJ whole genome shotgun (WGS) entry which is preliminary data.</text>
</comment>
<dbReference type="Proteomes" id="UP000783686">
    <property type="component" value="Unassembled WGS sequence"/>
</dbReference>
<dbReference type="EMBL" id="CAJFCW020000002">
    <property type="protein sequence ID" value="CAG9097800.1"/>
    <property type="molecule type" value="Genomic_DNA"/>
</dbReference>
<sequence length="349" mass="37722">MSDVPRTQKAAVYDAHKGPVEVREIPVPEIGPENVLVKILYSGVCRTDVHAWDGDFPVPIKNPPIVGGHEGAGVVVKVGANVTNFKVGDRAGVKWMNSSCLSCEYCKRGYETNCPNLVLSGYHRDGSFQQYATCKASEAAPIPAEADMKTVAPVMCAGLTVYKALKEADVKPGQIVAINGAGGGLGSMAIQYARAMGMRVLAITRKEKEQHCRDLGAEWFVDAYGKADVASEVQRLTNGGPHGVLNLATTPSAAETAIDYVRTRGTVVLVALPKDATVTVKVFWAILRSITVKGSHVGTRQDMDEALDFFARGLIKIPVEMQPLKNISDVFKRLLKNEVNGRIVLDMWN</sequence>
<evidence type="ECO:0000256" key="7">
    <source>
        <dbReference type="ARBA" id="ARBA00023027"/>
    </source>
</evidence>
<dbReference type="InterPro" id="IPR020843">
    <property type="entry name" value="ER"/>
</dbReference>
<dbReference type="SMART" id="SM00829">
    <property type="entry name" value="PKS_ER"/>
    <property type="match status" value="1"/>
</dbReference>
<keyword evidence="11" id="KW-1185">Reference proteome</keyword>
<name>A0A811KC80_9BILA</name>
<evidence type="ECO:0000256" key="8">
    <source>
        <dbReference type="RuleBase" id="RU361277"/>
    </source>
</evidence>
<reference evidence="10" key="1">
    <citation type="submission" date="2020-09" db="EMBL/GenBank/DDBJ databases">
        <authorList>
            <person name="Kikuchi T."/>
        </authorList>
    </citation>
    <scope>NUCLEOTIDE SEQUENCE</scope>
    <source>
        <strain evidence="10">SH1</strain>
    </source>
</reference>
<dbReference type="Pfam" id="PF00107">
    <property type="entry name" value="ADH_zinc_N"/>
    <property type="match status" value="1"/>
</dbReference>
<dbReference type="SUPFAM" id="SSF50129">
    <property type="entry name" value="GroES-like"/>
    <property type="match status" value="1"/>
</dbReference>
<dbReference type="PANTHER" id="PTHR42940:SF3">
    <property type="entry name" value="ALCOHOL DEHYDROGENASE 1-RELATED"/>
    <property type="match status" value="1"/>
</dbReference>
<dbReference type="Gene3D" id="3.90.180.10">
    <property type="entry name" value="Medium-chain alcohol dehydrogenases, catalytic domain"/>
    <property type="match status" value="1"/>
</dbReference>
<evidence type="ECO:0000256" key="1">
    <source>
        <dbReference type="ARBA" id="ARBA00001947"/>
    </source>
</evidence>
<dbReference type="Pfam" id="PF08240">
    <property type="entry name" value="ADH_N"/>
    <property type="match status" value="1"/>
</dbReference>
<evidence type="ECO:0000313" key="11">
    <source>
        <dbReference type="Proteomes" id="UP000614601"/>
    </source>
</evidence>
<evidence type="ECO:0000256" key="2">
    <source>
        <dbReference type="ARBA" id="ARBA00008072"/>
    </source>
</evidence>
<dbReference type="InterPro" id="IPR013149">
    <property type="entry name" value="ADH-like_C"/>
</dbReference>
<evidence type="ECO:0000313" key="10">
    <source>
        <dbReference type="EMBL" id="CAD5212839.1"/>
    </source>
</evidence>
<dbReference type="Proteomes" id="UP000614601">
    <property type="component" value="Unassembled WGS sequence"/>
</dbReference>
<dbReference type="Gene3D" id="3.40.50.720">
    <property type="entry name" value="NAD(P)-binding Rossmann-like Domain"/>
    <property type="match status" value="1"/>
</dbReference>
<evidence type="ECO:0000256" key="3">
    <source>
        <dbReference type="ARBA" id="ARBA00013190"/>
    </source>
</evidence>
<dbReference type="InterPro" id="IPR002328">
    <property type="entry name" value="ADH_Zn_CS"/>
</dbReference>
<dbReference type="SUPFAM" id="SSF51735">
    <property type="entry name" value="NAD(P)-binding Rossmann-fold domains"/>
    <property type="match status" value="1"/>
</dbReference>
<comment type="similarity">
    <text evidence="2 8">Belongs to the zinc-containing alcohol dehydrogenase family.</text>
</comment>
<protein>
    <recommendedName>
        <fullName evidence="3">alcohol dehydrogenase</fullName>
        <ecNumber evidence="3">1.1.1.1</ecNumber>
    </recommendedName>
</protein>
<dbReference type="PROSITE" id="PS00059">
    <property type="entry name" value="ADH_ZINC"/>
    <property type="match status" value="1"/>
</dbReference>
<keyword evidence="6" id="KW-0560">Oxidoreductase</keyword>
<keyword evidence="5 8" id="KW-0862">Zinc</keyword>
<dbReference type="AlphaFoldDB" id="A0A811KC80"/>
<dbReference type="GO" id="GO:0008270">
    <property type="term" value="F:zinc ion binding"/>
    <property type="evidence" value="ECO:0007669"/>
    <property type="project" value="InterPro"/>
</dbReference>
<keyword evidence="7" id="KW-0520">NAD</keyword>
<feature type="domain" description="Enoyl reductase (ER)" evidence="9">
    <location>
        <begin position="18"/>
        <end position="345"/>
    </location>
</feature>
<gene>
    <name evidence="10" type="ORF">BOKJ2_LOCUS4640</name>
</gene>
<dbReference type="PANTHER" id="PTHR42940">
    <property type="entry name" value="ALCOHOL DEHYDROGENASE 1-RELATED"/>
    <property type="match status" value="1"/>
</dbReference>
<dbReference type="CDD" id="cd08297">
    <property type="entry name" value="CAD3"/>
    <property type="match status" value="1"/>
</dbReference>
<evidence type="ECO:0000256" key="5">
    <source>
        <dbReference type="ARBA" id="ARBA00022833"/>
    </source>
</evidence>
<dbReference type="InterPro" id="IPR011032">
    <property type="entry name" value="GroES-like_sf"/>
</dbReference>